<organism evidence="1">
    <name type="scientific">marine metagenome</name>
    <dbReference type="NCBI Taxonomy" id="408172"/>
    <lineage>
        <taxon>unclassified sequences</taxon>
        <taxon>metagenomes</taxon>
        <taxon>ecological metagenomes</taxon>
    </lineage>
</organism>
<name>A0A381P6V9_9ZZZZ</name>
<protein>
    <submittedName>
        <fullName evidence="1">Uncharacterized protein</fullName>
    </submittedName>
</protein>
<reference evidence="1" key="1">
    <citation type="submission" date="2018-05" db="EMBL/GenBank/DDBJ databases">
        <authorList>
            <person name="Lanie J.A."/>
            <person name="Ng W.-L."/>
            <person name="Kazmierczak K.M."/>
            <person name="Andrzejewski T.M."/>
            <person name="Davidsen T.M."/>
            <person name="Wayne K.J."/>
            <person name="Tettelin H."/>
            <person name="Glass J.I."/>
            <person name="Rusch D."/>
            <person name="Podicherti R."/>
            <person name="Tsui H.-C.T."/>
            <person name="Winkler M.E."/>
        </authorList>
    </citation>
    <scope>NUCLEOTIDE SEQUENCE</scope>
</reference>
<proteinExistence type="predicted"/>
<dbReference type="AlphaFoldDB" id="A0A381P6V9"/>
<gene>
    <name evidence="1" type="ORF">METZ01_LOCUS14991</name>
</gene>
<evidence type="ECO:0000313" key="1">
    <source>
        <dbReference type="EMBL" id="SUZ62137.1"/>
    </source>
</evidence>
<accession>A0A381P6V9</accession>
<dbReference type="EMBL" id="UINC01000849">
    <property type="protein sequence ID" value="SUZ62137.1"/>
    <property type="molecule type" value="Genomic_DNA"/>
</dbReference>
<sequence>MGLFKLQHLEAYNCRRQARVRGDSLTVPVESGNPITLCFCKKTKAVQGNRIVRRLGHRLLETGVGLSSGTICQQKQTFCGVSACCIEVCRGCQIKHLTSSNAVSLAQRGPGWLNISGEIARRGRYVCMVKHVAAHQGIRRHQWRHASVRRRARG</sequence>